<dbReference type="Gene3D" id="3.20.20.370">
    <property type="entry name" value="Glycoside hydrolase/deacetylase"/>
    <property type="match status" value="1"/>
</dbReference>
<dbReference type="Proteomes" id="UP000184231">
    <property type="component" value="Unassembled WGS sequence"/>
</dbReference>
<evidence type="ECO:0000313" key="3">
    <source>
        <dbReference type="Proteomes" id="UP000184231"/>
    </source>
</evidence>
<gene>
    <name evidence="2" type="ORF">SAMN04487911_14519</name>
</gene>
<protein>
    <submittedName>
        <fullName evidence="2">Peptidoglycan/xylan/chitin deacetylase, PgdA/CDA1 family</fullName>
    </submittedName>
</protein>
<dbReference type="GO" id="GO:0016810">
    <property type="term" value="F:hydrolase activity, acting on carbon-nitrogen (but not peptide) bonds"/>
    <property type="evidence" value="ECO:0007669"/>
    <property type="project" value="InterPro"/>
</dbReference>
<feature type="domain" description="NodB homology" evidence="1">
    <location>
        <begin position="46"/>
        <end position="225"/>
    </location>
</feature>
<keyword evidence="3" id="KW-1185">Reference proteome</keyword>
<dbReference type="EMBL" id="FQYX01000045">
    <property type="protein sequence ID" value="SHJ85477.1"/>
    <property type="molecule type" value="Genomic_DNA"/>
</dbReference>
<dbReference type="PANTHER" id="PTHR10587">
    <property type="entry name" value="GLYCOSYL TRANSFERASE-RELATED"/>
    <property type="match status" value="1"/>
</dbReference>
<dbReference type="InterPro" id="IPR002509">
    <property type="entry name" value="NODB_dom"/>
</dbReference>
<dbReference type="OrthoDB" id="9812065at2"/>
<dbReference type="Pfam" id="PF01522">
    <property type="entry name" value="Polysacc_deac_1"/>
    <property type="match status" value="1"/>
</dbReference>
<dbReference type="STRING" id="558155.SAMN04487911_14519"/>
<accession>A0A1M6MPT4</accession>
<dbReference type="InterPro" id="IPR011330">
    <property type="entry name" value="Glyco_hydro/deAcase_b/a-brl"/>
</dbReference>
<dbReference type="RefSeq" id="WP_072765926.1">
    <property type="nucleotide sequence ID" value="NZ_FQYX01000045.1"/>
</dbReference>
<proteinExistence type="predicted"/>
<evidence type="ECO:0000313" key="2">
    <source>
        <dbReference type="EMBL" id="SHJ85477.1"/>
    </source>
</evidence>
<reference evidence="2 3" key="1">
    <citation type="submission" date="2016-11" db="EMBL/GenBank/DDBJ databases">
        <authorList>
            <person name="Jaros S."/>
            <person name="Januszkiewicz K."/>
            <person name="Wedrychowicz H."/>
        </authorList>
    </citation>
    <scope>NUCLEOTIDE SEQUENCE [LARGE SCALE GENOMIC DNA]</scope>
    <source>
        <strain evidence="2 3">CGMCC 1.8863</strain>
    </source>
</reference>
<dbReference type="GO" id="GO:0005975">
    <property type="term" value="P:carbohydrate metabolic process"/>
    <property type="evidence" value="ECO:0007669"/>
    <property type="project" value="InterPro"/>
</dbReference>
<evidence type="ECO:0000259" key="1">
    <source>
        <dbReference type="PROSITE" id="PS51677"/>
    </source>
</evidence>
<dbReference type="PANTHER" id="PTHR10587:SF125">
    <property type="entry name" value="POLYSACCHARIDE DEACETYLASE YHEN-RELATED"/>
    <property type="match status" value="1"/>
</dbReference>
<dbReference type="PROSITE" id="PS51677">
    <property type="entry name" value="NODB"/>
    <property type="match status" value="1"/>
</dbReference>
<name>A0A1M6MPT4_9FLAO</name>
<dbReference type="SUPFAM" id="SSF88713">
    <property type="entry name" value="Glycoside hydrolase/deacetylase"/>
    <property type="match status" value="1"/>
</dbReference>
<organism evidence="2 3">
    <name type="scientific">Arenibacter nanhaiticus</name>
    <dbReference type="NCBI Taxonomy" id="558155"/>
    <lineage>
        <taxon>Bacteria</taxon>
        <taxon>Pseudomonadati</taxon>
        <taxon>Bacteroidota</taxon>
        <taxon>Flavobacteriia</taxon>
        <taxon>Flavobacteriales</taxon>
        <taxon>Flavobacteriaceae</taxon>
        <taxon>Arenibacter</taxon>
    </lineage>
</organism>
<sequence length="235" mass="27001">MRKYFLIITSSIVLFLILGAAIFLISRSLSFQFFGEIYPNVVTSKKVIALTFDDGPSVKTDSILKILEDNKVKATFFLNGNKIENNFKETQRIVLSGNEIGNHSYSHNRLLFKSKRHIKDQIVRTDSLIRLAGYSHPIHFRPPYGKKFLMLPLYLKSDNRKTIMWDIDPESYADIASDSDKIADYVVQNSKNGSIILLHVMFREPSLKSVAVIIKKLKEEGYEFKTVSELLEFNE</sequence>
<dbReference type="InterPro" id="IPR050248">
    <property type="entry name" value="Polysacc_deacetylase_ArnD"/>
</dbReference>
<dbReference type="AlphaFoldDB" id="A0A1M6MPT4"/>